<dbReference type="EMBL" id="UZAM01012825">
    <property type="protein sequence ID" value="VDP23701.1"/>
    <property type="molecule type" value="Genomic_DNA"/>
</dbReference>
<dbReference type="InterPro" id="IPR045189">
    <property type="entry name" value="UBR4-like"/>
</dbReference>
<dbReference type="SUPFAM" id="SSF48371">
    <property type="entry name" value="ARM repeat"/>
    <property type="match status" value="1"/>
</dbReference>
<evidence type="ECO:0000313" key="1">
    <source>
        <dbReference type="EMBL" id="VDP23701.1"/>
    </source>
</evidence>
<name>A0A183J0X8_9BILA</name>
<gene>
    <name evidence="1" type="ORF">SBAD_LOCUS9526</name>
</gene>
<proteinExistence type="predicted"/>
<sequence length="470" mass="53763">MSRKVIVEYDRLFRGTNEAHQEAEASVFGEKSEKCFGCITATIEQCILLIQSLATKLHVKALFVSQQGILEKLLDLALQQGSGNSRVAIESVLCSIVVDEPQATKQVCDEITKRVLNAMQSTSSQEVLSRMVQNDIHLLMSMIAADDNCWEDKLRCVFKLLFSSIACGTCASMQTVTFPCLVILQEVMKPVYKEDKLTGQPQAQSEYQSSAEKRQLSLSAWLNNSIEDSFDKWSKLPIPGRGQWLEKTLFFPSSAQVRLYTGSLLRLFRSAPLSQRTTLLNLATSYFWRLSEHGEKAEEFFFFYEYFVSDETMKHYLSCHGFFPKMKTMISKEISRLTTLDDFQMSINISQGFVIRAYTDILLSLYRLETVRKRWVGELLETVFNGYIALKKLVINRTKLIDDAQSNFLMLLDYSTVMERRVPEFMRICVRSLKACSMNDIVSPVFIFERMCSVICPVCVRSLTLCFLNL</sequence>
<dbReference type="AlphaFoldDB" id="A0A183J0X8"/>
<dbReference type="PANTHER" id="PTHR21725:SF1">
    <property type="entry name" value="E3 UBIQUITIN-PROTEIN LIGASE UBR4"/>
    <property type="match status" value="1"/>
</dbReference>
<dbReference type="WBParaSite" id="SBAD_0000987401-mRNA-1">
    <property type="protein sequence ID" value="SBAD_0000987401-mRNA-1"/>
    <property type="gene ID" value="SBAD_0000987401"/>
</dbReference>
<accession>A0A183J0X8</accession>
<dbReference type="Proteomes" id="UP000270296">
    <property type="component" value="Unassembled WGS sequence"/>
</dbReference>
<evidence type="ECO:0000313" key="2">
    <source>
        <dbReference type="Proteomes" id="UP000270296"/>
    </source>
</evidence>
<protein>
    <submittedName>
        <fullName evidence="3">Integrator complex subunit 7</fullName>
    </submittedName>
</protein>
<dbReference type="InterPro" id="IPR016024">
    <property type="entry name" value="ARM-type_fold"/>
</dbReference>
<dbReference type="PANTHER" id="PTHR21725">
    <property type="entry name" value="E3 UBIQUITIN-PROTEIN LIGASE UBR4"/>
    <property type="match status" value="1"/>
</dbReference>
<evidence type="ECO:0000313" key="3">
    <source>
        <dbReference type="WBParaSite" id="SBAD_0000987401-mRNA-1"/>
    </source>
</evidence>
<reference evidence="1 2" key="2">
    <citation type="submission" date="2018-11" db="EMBL/GenBank/DDBJ databases">
        <authorList>
            <consortium name="Pathogen Informatics"/>
        </authorList>
    </citation>
    <scope>NUCLEOTIDE SEQUENCE [LARGE SCALE GENOMIC DNA]</scope>
</reference>
<dbReference type="OrthoDB" id="30336at2759"/>
<organism evidence="3">
    <name type="scientific">Soboliphyme baturini</name>
    <dbReference type="NCBI Taxonomy" id="241478"/>
    <lineage>
        <taxon>Eukaryota</taxon>
        <taxon>Metazoa</taxon>
        <taxon>Ecdysozoa</taxon>
        <taxon>Nematoda</taxon>
        <taxon>Enoplea</taxon>
        <taxon>Dorylaimia</taxon>
        <taxon>Dioctophymatida</taxon>
        <taxon>Dioctophymatoidea</taxon>
        <taxon>Soboliphymatidae</taxon>
        <taxon>Soboliphyme</taxon>
    </lineage>
</organism>
<keyword evidence="2" id="KW-1185">Reference proteome</keyword>
<reference evidence="3" key="1">
    <citation type="submission" date="2016-06" db="UniProtKB">
        <authorList>
            <consortium name="WormBaseParasite"/>
        </authorList>
    </citation>
    <scope>IDENTIFICATION</scope>
</reference>